<comment type="caution">
    <text evidence="1">The sequence shown here is derived from an EMBL/GenBank/DDBJ whole genome shotgun (WGS) entry which is preliminary data.</text>
</comment>
<reference evidence="1" key="2">
    <citation type="journal article" date="2022" name="New Phytol.">
        <title>Evolutionary transition to the ectomycorrhizal habit in the genomes of a hyperdiverse lineage of mushroom-forming fungi.</title>
        <authorList>
            <person name="Looney B."/>
            <person name="Miyauchi S."/>
            <person name="Morin E."/>
            <person name="Drula E."/>
            <person name="Courty P.E."/>
            <person name="Kohler A."/>
            <person name="Kuo A."/>
            <person name="LaButti K."/>
            <person name="Pangilinan J."/>
            <person name="Lipzen A."/>
            <person name="Riley R."/>
            <person name="Andreopoulos W."/>
            <person name="He G."/>
            <person name="Johnson J."/>
            <person name="Nolan M."/>
            <person name="Tritt A."/>
            <person name="Barry K.W."/>
            <person name="Grigoriev I.V."/>
            <person name="Nagy L.G."/>
            <person name="Hibbett D."/>
            <person name="Henrissat B."/>
            <person name="Matheny P.B."/>
            <person name="Labbe J."/>
            <person name="Martin F.M."/>
        </authorList>
    </citation>
    <scope>NUCLEOTIDE SEQUENCE</scope>
    <source>
        <strain evidence="1">FP105234-sp</strain>
    </source>
</reference>
<protein>
    <submittedName>
        <fullName evidence="1">Uncharacterized protein</fullName>
    </submittedName>
</protein>
<name>A0ACB8R060_9AGAM</name>
<dbReference type="EMBL" id="MU276911">
    <property type="protein sequence ID" value="KAI0037489.1"/>
    <property type="molecule type" value="Genomic_DNA"/>
</dbReference>
<evidence type="ECO:0000313" key="1">
    <source>
        <dbReference type="EMBL" id="KAI0037489.1"/>
    </source>
</evidence>
<organism evidence="1 2">
    <name type="scientific">Auriscalpium vulgare</name>
    <dbReference type="NCBI Taxonomy" id="40419"/>
    <lineage>
        <taxon>Eukaryota</taxon>
        <taxon>Fungi</taxon>
        <taxon>Dikarya</taxon>
        <taxon>Basidiomycota</taxon>
        <taxon>Agaricomycotina</taxon>
        <taxon>Agaricomycetes</taxon>
        <taxon>Russulales</taxon>
        <taxon>Auriscalpiaceae</taxon>
        <taxon>Auriscalpium</taxon>
    </lineage>
</organism>
<gene>
    <name evidence="1" type="ORF">FA95DRAFT_1614157</name>
</gene>
<proteinExistence type="predicted"/>
<reference evidence="1" key="1">
    <citation type="submission" date="2021-02" db="EMBL/GenBank/DDBJ databases">
        <authorList>
            <consortium name="DOE Joint Genome Institute"/>
            <person name="Ahrendt S."/>
            <person name="Looney B.P."/>
            <person name="Miyauchi S."/>
            <person name="Morin E."/>
            <person name="Drula E."/>
            <person name="Courty P.E."/>
            <person name="Chicoki N."/>
            <person name="Fauchery L."/>
            <person name="Kohler A."/>
            <person name="Kuo A."/>
            <person name="Labutti K."/>
            <person name="Pangilinan J."/>
            <person name="Lipzen A."/>
            <person name="Riley R."/>
            <person name="Andreopoulos W."/>
            <person name="He G."/>
            <person name="Johnson J."/>
            <person name="Barry K.W."/>
            <person name="Grigoriev I.V."/>
            <person name="Nagy L."/>
            <person name="Hibbett D."/>
            <person name="Henrissat B."/>
            <person name="Matheny P.B."/>
            <person name="Labbe J."/>
            <person name="Martin F."/>
        </authorList>
    </citation>
    <scope>NUCLEOTIDE SEQUENCE</scope>
    <source>
        <strain evidence="1">FP105234-sp</strain>
    </source>
</reference>
<feature type="non-terminal residue" evidence="1">
    <location>
        <position position="160"/>
    </location>
</feature>
<dbReference type="Proteomes" id="UP000814033">
    <property type="component" value="Unassembled WGS sequence"/>
</dbReference>
<evidence type="ECO:0000313" key="2">
    <source>
        <dbReference type="Proteomes" id="UP000814033"/>
    </source>
</evidence>
<sequence length="160" mass="17483">MSFTDSFALHITPIAFRSSCDKEKEASIVCRWLALARLLCYRALPTPSISLPPKDCFFADFELNAEPLRTVIAGGGRGLGDGDWEHGWGEGVGCYHPAPPSTLDEDDDEDVEEGISTIKLATPRPKPEAKPLAPTIDEDFESVFALPSDLTQLSLRPLSH</sequence>
<keyword evidence="2" id="KW-1185">Reference proteome</keyword>
<accession>A0ACB8R060</accession>